<comment type="caution">
    <text evidence="1">The sequence shown here is derived from an EMBL/GenBank/DDBJ whole genome shotgun (WGS) entry which is preliminary data.</text>
</comment>
<evidence type="ECO:0000313" key="2">
    <source>
        <dbReference type="Proteomes" id="UP000287401"/>
    </source>
</evidence>
<protein>
    <submittedName>
        <fullName evidence="1">Uncharacterized protein</fullName>
    </submittedName>
</protein>
<proteinExistence type="predicted"/>
<dbReference type="Proteomes" id="UP000287401">
    <property type="component" value="Unassembled WGS sequence"/>
</dbReference>
<dbReference type="AlphaFoldDB" id="A0A430BSU0"/>
<reference evidence="1 2" key="1">
    <citation type="submission" date="2018-07" db="EMBL/GenBank/DDBJ databases">
        <title>Genomic and Epidemiologic Investigation of an Indolent Hospital Outbreak.</title>
        <authorList>
            <person name="Johnson R.C."/>
            <person name="Deming C."/>
            <person name="Conlan S."/>
            <person name="Zellmer C.J."/>
            <person name="Michelin A.V."/>
            <person name="Lee-Lin S."/>
            <person name="Thomas P.J."/>
            <person name="Park M."/>
            <person name="Weingarten R.A."/>
            <person name="Less J."/>
            <person name="Dekker J.P."/>
            <person name="Frank K.M."/>
            <person name="Musser K.A."/>
            <person name="Mcquiston J.R."/>
            <person name="Henderson D.K."/>
            <person name="Lau A.F."/>
            <person name="Palmore T.N."/>
            <person name="Segre J.A."/>
        </authorList>
    </citation>
    <scope>NUCLEOTIDE SEQUENCE [LARGE SCALE GENOMIC DNA]</scope>
    <source>
        <strain evidence="1 2">SK-NIH.Env6_1116</strain>
    </source>
</reference>
<gene>
    <name evidence="1" type="ORF">DAH51_15080</name>
</gene>
<name>A0A430BSU0_SPHYA</name>
<evidence type="ECO:0000313" key="1">
    <source>
        <dbReference type="EMBL" id="RSU55737.1"/>
    </source>
</evidence>
<accession>A0A430BSU0</accession>
<sequence>MTKVRAPLTFSLAVTTAVGLIGWDHAAKITRRSKRAVRYWSESDKASMPTLDQAIALDRAFIEAGGGFAPILESYARQLDVDLSNTLACRAALADDIAQASLETADAISSSIHVMQHGASPTEIHHAIKETEEASGAVIRLLSRLRSFLPGNGVGADNAGVRT</sequence>
<dbReference type="EMBL" id="QRAL01000016">
    <property type="protein sequence ID" value="RSU55737.1"/>
    <property type="molecule type" value="Genomic_DNA"/>
</dbReference>
<organism evidence="1 2">
    <name type="scientific">Sphingobium yanoikuyae</name>
    <name type="common">Sphingomonas yanoikuyae</name>
    <dbReference type="NCBI Taxonomy" id="13690"/>
    <lineage>
        <taxon>Bacteria</taxon>
        <taxon>Pseudomonadati</taxon>
        <taxon>Pseudomonadota</taxon>
        <taxon>Alphaproteobacteria</taxon>
        <taxon>Sphingomonadales</taxon>
        <taxon>Sphingomonadaceae</taxon>
        <taxon>Sphingobium</taxon>
    </lineage>
</organism>
<dbReference type="RefSeq" id="WP_125998793.1">
    <property type="nucleotide sequence ID" value="NZ_CP115456.1"/>
</dbReference>